<evidence type="ECO:0000256" key="2">
    <source>
        <dbReference type="SAM" id="MobiDB-lite"/>
    </source>
</evidence>
<dbReference type="HOGENOM" id="CLU_486775_0_0_1"/>
<feature type="coiled-coil region" evidence="1">
    <location>
        <begin position="79"/>
        <end position="106"/>
    </location>
</feature>
<dbReference type="PANTHER" id="PTHR45615">
    <property type="entry name" value="MYOSIN HEAVY CHAIN, NON-MUSCLE"/>
    <property type="match status" value="1"/>
</dbReference>
<protein>
    <submittedName>
        <fullName evidence="3">Unplaced genomic scaffold PAXINscaffold_76, whole genome shotgun sequence</fullName>
    </submittedName>
</protein>
<feature type="coiled-coil region" evidence="1">
    <location>
        <begin position="12"/>
        <end position="39"/>
    </location>
</feature>
<reference evidence="3 4" key="1">
    <citation type="submission" date="2014-06" db="EMBL/GenBank/DDBJ databases">
        <authorList>
            <consortium name="DOE Joint Genome Institute"/>
            <person name="Kuo A."/>
            <person name="Kohler A."/>
            <person name="Nagy L.G."/>
            <person name="Floudas D."/>
            <person name="Copeland A."/>
            <person name="Barry K.W."/>
            <person name="Cichocki N."/>
            <person name="Veneault-Fourrey C."/>
            <person name="LaButti K."/>
            <person name="Lindquist E.A."/>
            <person name="Lipzen A."/>
            <person name="Lundell T."/>
            <person name="Morin E."/>
            <person name="Murat C."/>
            <person name="Sun H."/>
            <person name="Tunlid A."/>
            <person name="Henrissat B."/>
            <person name="Grigoriev I.V."/>
            <person name="Hibbett D.S."/>
            <person name="Martin F."/>
            <person name="Nordberg H.P."/>
            <person name="Cantor M.N."/>
            <person name="Hua S.X."/>
        </authorList>
    </citation>
    <scope>NUCLEOTIDE SEQUENCE [LARGE SCALE GENOMIC DNA]</scope>
    <source>
        <strain evidence="3 4">ATCC 200175</strain>
    </source>
</reference>
<organism evidence="3 4">
    <name type="scientific">Paxillus involutus ATCC 200175</name>
    <dbReference type="NCBI Taxonomy" id="664439"/>
    <lineage>
        <taxon>Eukaryota</taxon>
        <taxon>Fungi</taxon>
        <taxon>Dikarya</taxon>
        <taxon>Basidiomycota</taxon>
        <taxon>Agaricomycotina</taxon>
        <taxon>Agaricomycetes</taxon>
        <taxon>Agaricomycetidae</taxon>
        <taxon>Boletales</taxon>
        <taxon>Paxilineae</taxon>
        <taxon>Paxillaceae</taxon>
        <taxon>Paxillus</taxon>
    </lineage>
</organism>
<dbReference type="EMBL" id="KN819398">
    <property type="protein sequence ID" value="KIJ10710.1"/>
    <property type="molecule type" value="Genomic_DNA"/>
</dbReference>
<name>A0A0C9T4X6_PAXIN</name>
<dbReference type="PANTHER" id="PTHR45615:SF80">
    <property type="entry name" value="GRIP DOMAIN-CONTAINING PROTEIN"/>
    <property type="match status" value="1"/>
</dbReference>
<feature type="coiled-coil region" evidence="1">
    <location>
        <begin position="167"/>
        <end position="201"/>
    </location>
</feature>
<evidence type="ECO:0000256" key="1">
    <source>
        <dbReference type="SAM" id="Coils"/>
    </source>
</evidence>
<accession>A0A0C9T4X6</accession>
<dbReference type="AlphaFoldDB" id="A0A0C9T4X6"/>
<reference evidence="4" key="2">
    <citation type="submission" date="2015-01" db="EMBL/GenBank/DDBJ databases">
        <title>Evolutionary Origins and Diversification of the Mycorrhizal Mutualists.</title>
        <authorList>
            <consortium name="DOE Joint Genome Institute"/>
            <consortium name="Mycorrhizal Genomics Consortium"/>
            <person name="Kohler A."/>
            <person name="Kuo A."/>
            <person name="Nagy L.G."/>
            <person name="Floudas D."/>
            <person name="Copeland A."/>
            <person name="Barry K.W."/>
            <person name="Cichocki N."/>
            <person name="Veneault-Fourrey C."/>
            <person name="LaButti K."/>
            <person name="Lindquist E.A."/>
            <person name="Lipzen A."/>
            <person name="Lundell T."/>
            <person name="Morin E."/>
            <person name="Murat C."/>
            <person name="Riley R."/>
            <person name="Ohm R."/>
            <person name="Sun H."/>
            <person name="Tunlid A."/>
            <person name="Henrissat B."/>
            <person name="Grigoriev I.V."/>
            <person name="Hibbett D.S."/>
            <person name="Martin F."/>
        </authorList>
    </citation>
    <scope>NUCLEOTIDE SEQUENCE [LARGE SCALE GENOMIC DNA]</scope>
    <source>
        <strain evidence="4">ATCC 200175</strain>
    </source>
</reference>
<keyword evidence="1" id="KW-0175">Coiled coil</keyword>
<dbReference type="OrthoDB" id="2800708at2759"/>
<sequence>MGPSRKDLRLTQDEVKALLREKDDQIASLESRLEAYSARASTAHIRLLKTIDVLDALRTQHALETSAEEQAKMKLAHEVDRWRSTAKSLEVERDELKDVVEDLIEKVQISNEWSSWPCSRMRITKHAEQVTGGTIDVGPIKDKCNDDLLAYATSIVARLRTELDFERQGHNKTAEEANLRIEELEAQVAVREAELEACLNSHNYKQDPNTDAPPTFGKWKPCRKFIQPQPISDEECLRFLESNNARNRSLELEIRHIAERLEHAKMAPPVSSEPHKESPRDSQSPVPEIGHDGVTNLSGAASIDLTAPAVDSGVTRQPVGEDLLPPESPSIMLSIAQLDNQIRCMTAQTDALKAERATLVETAARQRRATTSMTVDNFSDVLRIEEECVRLSAQVNDLQAQLDHTRASARTRERELMLEIEQRSAQTPQRPYHVYGSHPLEEDIADDSMELATPLQPTITLSARSPVAATSQPSDPLFVPLPFSPERVSSPITSRSPVQQDIQRMHEALEAARAHLAAKETLLVQLRVDMETLRRQVEVQPVDEGEESQQEPLTRWI</sequence>
<proteinExistence type="predicted"/>
<keyword evidence="4" id="KW-1185">Reference proteome</keyword>
<gene>
    <name evidence="3" type="ORF">PAXINDRAFT_119354</name>
</gene>
<dbReference type="Proteomes" id="UP000053647">
    <property type="component" value="Unassembled WGS sequence"/>
</dbReference>
<feature type="region of interest" description="Disordered" evidence="2">
    <location>
        <begin position="263"/>
        <end position="296"/>
    </location>
</feature>
<evidence type="ECO:0000313" key="3">
    <source>
        <dbReference type="EMBL" id="KIJ10710.1"/>
    </source>
</evidence>
<evidence type="ECO:0000313" key="4">
    <source>
        <dbReference type="Proteomes" id="UP000053647"/>
    </source>
</evidence>